<proteinExistence type="inferred from homology"/>
<dbReference type="GeneID" id="99793353"/>
<comment type="similarity">
    <text evidence="1">Belongs to the glycosyltransferase 2 family.</text>
</comment>
<evidence type="ECO:0000313" key="8">
    <source>
        <dbReference type="Proteomes" id="UP000494222"/>
    </source>
</evidence>
<dbReference type="AlphaFoldDB" id="A0A6H9SVU5"/>
<dbReference type="SUPFAM" id="SSF53448">
    <property type="entry name" value="Nucleotide-diphospho-sugar transferases"/>
    <property type="match status" value="1"/>
</dbReference>
<dbReference type="OrthoDB" id="9787979at2"/>
<feature type="domain" description="Glycosyltransferase 2-like" evidence="4">
    <location>
        <begin position="23"/>
        <end position="178"/>
    </location>
</feature>
<dbReference type="PANTHER" id="PTHR43179">
    <property type="entry name" value="RHAMNOSYLTRANSFERASE WBBL"/>
    <property type="match status" value="1"/>
</dbReference>
<reference evidence="6 8" key="2">
    <citation type="submission" date="2019-09" db="EMBL/GenBank/DDBJ databases">
        <authorList>
            <person name="Depoorter E."/>
        </authorList>
    </citation>
    <scope>NUCLEOTIDE SEQUENCE [LARGE SCALE GENOMIC DNA]</scope>
    <source>
        <strain evidence="6">LMG 24064</strain>
    </source>
</reference>
<organism evidence="5 7">
    <name type="scientific">Burkholderia latens</name>
    <dbReference type="NCBI Taxonomy" id="488446"/>
    <lineage>
        <taxon>Bacteria</taxon>
        <taxon>Pseudomonadati</taxon>
        <taxon>Pseudomonadota</taxon>
        <taxon>Betaproteobacteria</taxon>
        <taxon>Burkholderiales</taxon>
        <taxon>Burkholderiaceae</taxon>
        <taxon>Burkholderia</taxon>
        <taxon>Burkholderia cepacia complex</taxon>
    </lineage>
</organism>
<evidence type="ECO:0000313" key="7">
    <source>
        <dbReference type="Proteomes" id="UP000430232"/>
    </source>
</evidence>
<dbReference type="EMBL" id="CABVPL010000074">
    <property type="protein sequence ID" value="VWC25614.1"/>
    <property type="molecule type" value="Genomic_DNA"/>
</dbReference>
<keyword evidence="2" id="KW-0328">Glycosyltransferase</keyword>
<dbReference type="InterPro" id="IPR029044">
    <property type="entry name" value="Nucleotide-diphossugar_trans"/>
</dbReference>
<dbReference type="Pfam" id="PF00535">
    <property type="entry name" value="Glycos_transf_2"/>
    <property type="match status" value="1"/>
</dbReference>
<sequence>MRRHIRVTPPRVRLPPLEARVTAVVLTFRRPAELARTLARLTALPDRPAIVVVDNGDDDATAALVRERFAHAVLVHAPRNLGAAGRNLGVAAARTPYVAFCDDDTWWAPGSLAAAANLLDEHPHVAAVTARVLVGPEQREDPTCRLMAESPLDAPAALPGRPILGLLAGATAFRRDAFVDAGGYHPRYFLGGEEALLALDLYRGGRWLVYAPHLTVHHYPSTQRDVKTRVSVSTRNAVWTAWLRWPAGAALAYTVRMLPRLRRERGIIRAFAGLPWILRERRTIPPHVERMRRQLADDARHRAGEHA</sequence>
<dbReference type="Proteomes" id="UP000494222">
    <property type="component" value="Unassembled WGS sequence"/>
</dbReference>
<dbReference type="PANTHER" id="PTHR43179:SF12">
    <property type="entry name" value="GALACTOFURANOSYLTRANSFERASE GLFT2"/>
    <property type="match status" value="1"/>
</dbReference>
<dbReference type="RefSeq" id="WP_151067076.1">
    <property type="nucleotide sequence ID" value="NZ_CABVPL010000074.1"/>
</dbReference>
<dbReference type="InterPro" id="IPR001173">
    <property type="entry name" value="Glyco_trans_2-like"/>
</dbReference>
<evidence type="ECO:0000256" key="1">
    <source>
        <dbReference type="ARBA" id="ARBA00006739"/>
    </source>
</evidence>
<dbReference type="Gene3D" id="3.90.550.10">
    <property type="entry name" value="Spore Coat Polysaccharide Biosynthesis Protein SpsA, Chain A"/>
    <property type="match status" value="1"/>
</dbReference>
<dbReference type="Proteomes" id="UP000430232">
    <property type="component" value="Unassembled WGS sequence"/>
</dbReference>
<evidence type="ECO:0000313" key="5">
    <source>
        <dbReference type="EMBL" id="KAB0634546.1"/>
    </source>
</evidence>
<gene>
    <name evidence="6" type="ORF">BLA24064_06053</name>
    <name evidence="5" type="ORF">F7R21_25845</name>
</gene>
<evidence type="ECO:0000256" key="2">
    <source>
        <dbReference type="ARBA" id="ARBA00022676"/>
    </source>
</evidence>
<keyword evidence="3 5" id="KW-0808">Transferase</keyword>
<dbReference type="GO" id="GO:0016757">
    <property type="term" value="F:glycosyltransferase activity"/>
    <property type="evidence" value="ECO:0007669"/>
    <property type="project" value="UniProtKB-KW"/>
</dbReference>
<reference evidence="5 7" key="1">
    <citation type="submission" date="2019-09" db="EMBL/GenBank/DDBJ databases">
        <title>Draft genome sequences of 48 bacterial type strains from the CCUG.</title>
        <authorList>
            <person name="Tunovic T."/>
            <person name="Pineiro-Iglesias B."/>
            <person name="Unosson C."/>
            <person name="Inganas E."/>
            <person name="Ohlen M."/>
            <person name="Cardew S."/>
            <person name="Jensie-Markopoulos S."/>
            <person name="Salva-Serra F."/>
            <person name="Jaen-Luchoro D."/>
            <person name="Karlsson R."/>
            <person name="Svensson-Stadler L."/>
            <person name="Chun J."/>
            <person name="Moore E."/>
        </authorList>
    </citation>
    <scope>NUCLEOTIDE SEQUENCE [LARGE SCALE GENOMIC DNA]</scope>
    <source>
        <strain evidence="5 7">CCUG 54555</strain>
    </source>
</reference>
<name>A0A6H9SVU5_9BURK</name>
<evidence type="ECO:0000259" key="4">
    <source>
        <dbReference type="Pfam" id="PF00535"/>
    </source>
</evidence>
<evidence type="ECO:0000313" key="6">
    <source>
        <dbReference type="EMBL" id="VWC25614.1"/>
    </source>
</evidence>
<accession>A0A6H9SVU5</accession>
<evidence type="ECO:0000256" key="3">
    <source>
        <dbReference type="ARBA" id="ARBA00022679"/>
    </source>
</evidence>
<protein>
    <submittedName>
        <fullName evidence="6">Glycosyl transferase</fullName>
    </submittedName>
    <submittedName>
        <fullName evidence="5">Glycosyltransferase</fullName>
    </submittedName>
</protein>
<keyword evidence="7" id="KW-1185">Reference proteome</keyword>
<dbReference type="EMBL" id="VZOJ01000094">
    <property type="protein sequence ID" value="KAB0634546.1"/>
    <property type="molecule type" value="Genomic_DNA"/>
</dbReference>